<dbReference type="Gene3D" id="3.10.20.90">
    <property type="entry name" value="Phosphatidylinositol 3-kinase Catalytic Subunit, Chain A, domain 1"/>
    <property type="match status" value="1"/>
</dbReference>
<evidence type="ECO:0000313" key="3">
    <source>
        <dbReference type="WBParaSite" id="L893_g26243.t1"/>
    </source>
</evidence>
<dbReference type="WBParaSite" id="L893_g26243.t1">
    <property type="protein sequence ID" value="L893_g26243.t1"/>
    <property type="gene ID" value="L893_g26243"/>
</dbReference>
<keyword evidence="2" id="KW-1185">Reference proteome</keyword>
<dbReference type="SUPFAM" id="SSF54236">
    <property type="entry name" value="Ubiquitin-like"/>
    <property type="match status" value="1"/>
</dbReference>
<dbReference type="InterPro" id="IPR035963">
    <property type="entry name" value="FERM_2"/>
</dbReference>
<dbReference type="SUPFAM" id="SSF50729">
    <property type="entry name" value="PH domain-like"/>
    <property type="match status" value="1"/>
</dbReference>
<dbReference type="InterPro" id="IPR041784">
    <property type="entry name" value="FAK1/PYK2_FERM_C"/>
</dbReference>
<dbReference type="InterPro" id="IPR019749">
    <property type="entry name" value="Band_41_domain"/>
</dbReference>
<dbReference type="InterPro" id="IPR041390">
    <property type="entry name" value="FADK_N"/>
</dbReference>
<dbReference type="InterPro" id="IPR019748">
    <property type="entry name" value="FERM_central"/>
</dbReference>
<dbReference type="Proteomes" id="UP000095287">
    <property type="component" value="Unplaced"/>
</dbReference>
<dbReference type="InterPro" id="IPR029071">
    <property type="entry name" value="Ubiquitin-like_domsf"/>
</dbReference>
<dbReference type="Pfam" id="PF21477">
    <property type="entry name" value="FERM_C_FAK1"/>
    <property type="match status" value="1"/>
</dbReference>
<dbReference type="InterPro" id="IPR014352">
    <property type="entry name" value="FERM/acyl-CoA-bd_prot_sf"/>
</dbReference>
<evidence type="ECO:0000259" key="1">
    <source>
        <dbReference type="PROSITE" id="PS50057"/>
    </source>
</evidence>
<dbReference type="SMART" id="SM00295">
    <property type="entry name" value="B41"/>
    <property type="match status" value="1"/>
</dbReference>
<dbReference type="PROSITE" id="PS50057">
    <property type="entry name" value="FERM_3"/>
    <property type="match status" value="1"/>
</dbReference>
<dbReference type="CDD" id="cd14473">
    <property type="entry name" value="FERM_B-lobe"/>
    <property type="match status" value="1"/>
</dbReference>
<name>A0A1I7ZGA3_9BILA</name>
<dbReference type="AlphaFoldDB" id="A0A1I7ZGA3"/>
<dbReference type="Gene3D" id="2.30.29.30">
    <property type="entry name" value="Pleckstrin-homology domain (PH domain)/Phosphotyrosine-binding domain (PTB)"/>
    <property type="match status" value="1"/>
</dbReference>
<accession>A0A1I7ZGA3</accession>
<sequence>MSHLPFETPDSPPWVTCPVKTQRVFENTRYAVPNDGEVTMDDGSDIIRVFLSDGHAKSVKFDDNTSVQRIIDVLLNGLEIDPVSAPHFALRLTQLPIGQPVNNNECFWLHPHYTMAQIRQLYFSNLAASYHLRFELRLRFIPKNLQEMYQTETDAFIYLHDQVRSDYMAHVAWKIDADAALELAALQIRKRFPSLTSSTVEKKLNWSIIEEEGGLTQYLPEAMVVQVKPKTLKKSVVSAVKRVCNLTPWSCLFKFMKSVMRLARFDVEIFKASIGSGWNRPLEMYIGHEVGIAFMTQDSPTPNKLADLRSVVEIYIKRLETGSEKYVVHLKLSGNSQPMMITVPTKEIAESLSHLIDGYQMMLNQCDSVWSIRDKAIQKLPHFVFRDREFSVASTTTGSLERRTTIDSEEGDYAKSLSKLL</sequence>
<evidence type="ECO:0000313" key="2">
    <source>
        <dbReference type="Proteomes" id="UP000095287"/>
    </source>
</evidence>
<dbReference type="PANTHER" id="PTHR46221:SF9">
    <property type="entry name" value="NON-SPECIFIC PROTEIN-TYROSINE KINASE"/>
    <property type="match status" value="1"/>
</dbReference>
<dbReference type="Gene3D" id="1.20.80.10">
    <property type="match status" value="1"/>
</dbReference>
<proteinExistence type="predicted"/>
<dbReference type="CDD" id="cd13190">
    <property type="entry name" value="FERM_C_FAK1"/>
    <property type="match status" value="1"/>
</dbReference>
<dbReference type="Pfam" id="PF18038">
    <property type="entry name" value="FERM_N_2"/>
    <property type="match status" value="1"/>
</dbReference>
<dbReference type="InterPro" id="IPR049385">
    <property type="entry name" value="FAK1-like_FERM_C"/>
</dbReference>
<dbReference type="Pfam" id="PF00373">
    <property type="entry name" value="FERM_M"/>
    <property type="match status" value="1"/>
</dbReference>
<feature type="domain" description="FERM" evidence="1">
    <location>
        <begin position="45"/>
        <end position="367"/>
    </location>
</feature>
<reference evidence="3" key="1">
    <citation type="submission" date="2016-11" db="UniProtKB">
        <authorList>
            <consortium name="WormBaseParasite"/>
        </authorList>
    </citation>
    <scope>IDENTIFICATION</scope>
</reference>
<dbReference type="PANTHER" id="PTHR46221">
    <property type="entry name" value="FERM AND PDZ DOMAIN-CONTAINING PROTEIN FAMILY MEMBER"/>
    <property type="match status" value="1"/>
</dbReference>
<dbReference type="InterPro" id="IPR011993">
    <property type="entry name" value="PH-like_dom_sf"/>
</dbReference>
<dbReference type="InterPro" id="IPR000299">
    <property type="entry name" value="FERM_domain"/>
</dbReference>
<protein>
    <submittedName>
        <fullName evidence="3">FERM domain-containing protein</fullName>
    </submittedName>
</protein>
<dbReference type="SUPFAM" id="SSF47031">
    <property type="entry name" value="Second domain of FERM"/>
    <property type="match status" value="1"/>
</dbReference>
<organism evidence="2 3">
    <name type="scientific">Steinernema glaseri</name>
    <dbReference type="NCBI Taxonomy" id="37863"/>
    <lineage>
        <taxon>Eukaryota</taxon>
        <taxon>Metazoa</taxon>
        <taxon>Ecdysozoa</taxon>
        <taxon>Nematoda</taxon>
        <taxon>Chromadorea</taxon>
        <taxon>Rhabditida</taxon>
        <taxon>Tylenchina</taxon>
        <taxon>Panagrolaimomorpha</taxon>
        <taxon>Strongyloidoidea</taxon>
        <taxon>Steinernematidae</taxon>
        <taxon>Steinernema</taxon>
    </lineage>
</organism>